<dbReference type="EMBL" id="BONW01000032">
    <property type="protein sequence ID" value="GIG91024.1"/>
    <property type="molecule type" value="Genomic_DNA"/>
</dbReference>
<dbReference type="Proteomes" id="UP000646749">
    <property type="component" value="Unassembled WGS sequence"/>
</dbReference>
<reference evidence="1 2" key="1">
    <citation type="submission" date="2021-01" db="EMBL/GenBank/DDBJ databases">
        <title>Whole genome shotgun sequence of Plantactinospora endophytica NBRC 110450.</title>
        <authorList>
            <person name="Komaki H."/>
            <person name="Tamura T."/>
        </authorList>
    </citation>
    <scope>NUCLEOTIDE SEQUENCE [LARGE SCALE GENOMIC DNA]</scope>
    <source>
        <strain evidence="1 2">NBRC 110450</strain>
    </source>
</reference>
<proteinExistence type="predicted"/>
<accession>A0ABQ4E8Q1</accession>
<dbReference type="SUPFAM" id="SSF46785">
    <property type="entry name" value="Winged helix' DNA-binding domain"/>
    <property type="match status" value="1"/>
</dbReference>
<gene>
    <name evidence="1" type="ORF">Pen02_59600</name>
</gene>
<evidence type="ECO:0008006" key="3">
    <source>
        <dbReference type="Google" id="ProtNLM"/>
    </source>
</evidence>
<dbReference type="InterPro" id="IPR036388">
    <property type="entry name" value="WH-like_DNA-bd_sf"/>
</dbReference>
<sequence length="342" mass="38283">MSELDPVLAKLSYELIEMLRSLRSDDNQERSFKHVATVFGRDERTVSKALREIDEAFWSTQHVRIIDRPPGHKNYRLTPAGEVFVDLLEPITEATLAAIRAAAAATKRLPILCTSNCLGYLHDLNDALPPNRGFDVIPLPRRTAEIELAALGGHSGEHICLLSTLMSTEQEPRVGTVAQWNDRIEVIPLEIDVPRMLSVEDLGYRRPVTVKEVIDNGTTFLTPQGGPAFDFLNRCYPDWRKLRPFQYIEVPDLDYGLKCLSSRLVRQSAMIVHGLSADSQKLAWLNKSFHLYDFNAGSHNLLAVTGIFRARSESGPSGQDEPLDVVWKVAQDLWSGPSVRAA</sequence>
<organism evidence="1 2">
    <name type="scientific">Plantactinospora endophytica</name>
    <dbReference type="NCBI Taxonomy" id="673535"/>
    <lineage>
        <taxon>Bacteria</taxon>
        <taxon>Bacillati</taxon>
        <taxon>Actinomycetota</taxon>
        <taxon>Actinomycetes</taxon>
        <taxon>Micromonosporales</taxon>
        <taxon>Micromonosporaceae</taxon>
        <taxon>Plantactinospora</taxon>
    </lineage>
</organism>
<name>A0ABQ4E8Q1_9ACTN</name>
<dbReference type="InterPro" id="IPR036390">
    <property type="entry name" value="WH_DNA-bd_sf"/>
</dbReference>
<evidence type="ECO:0000313" key="2">
    <source>
        <dbReference type="Proteomes" id="UP000646749"/>
    </source>
</evidence>
<evidence type="ECO:0000313" key="1">
    <source>
        <dbReference type="EMBL" id="GIG91024.1"/>
    </source>
</evidence>
<comment type="caution">
    <text evidence="1">The sequence shown here is derived from an EMBL/GenBank/DDBJ whole genome shotgun (WGS) entry which is preliminary data.</text>
</comment>
<dbReference type="RefSeq" id="WP_203869417.1">
    <property type="nucleotide sequence ID" value="NZ_BONW01000032.1"/>
</dbReference>
<keyword evidence="2" id="KW-1185">Reference proteome</keyword>
<protein>
    <recommendedName>
        <fullName evidence="3">HTH lysR-type domain-containing protein</fullName>
    </recommendedName>
</protein>
<dbReference type="Gene3D" id="1.10.10.10">
    <property type="entry name" value="Winged helix-like DNA-binding domain superfamily/Winged helix DNA-binding domain"/>
    <property type="match status" value="1"/>
</dbReference>